<feature type="region of interest" description="Disordered" evidence="1">
    <location>
        <begin position="1"/>
        <end position="54"/>
    </location>
</feature>
<proteinExistence type="predicted"/>
<dbReference type="EMBL" id="BTSX01000005">
    <property type="protein sequence ID" value="GMS98809.1"/>
    <property type="molecule type" value="Genomic_DNA"/>
</dbReference>
<comment type="caution">
    <text evidence="2">The sequence shown here is derived from an EMBL/GenBank/DDBJ whole genome shotgun (WGS) entry which is preliminary data.</text>
</comment>
<dbReference type="Proteomes" id="UP001432027">
    <property type="component" value="Unassembled WGS sequence"/>
</dbReference>
<evidence type="ECO:0000313" key="2">
    <source>
        <dbReference type="EMBL" id="GMS98809.1"/>
    </source>
</evidence>
<feature type="compositionally biased region" description="Basic and acidic residues" evidence="1">
    <location>
        <begin position="40"/>
        <end position="54"/>
    </location>
</feature>
<gene>
    <name evidence="2" type="ORF">PENTCL1PPCAC_20984</name>
</gene>
<name>A0AAV5TX33_9BILA</name>
<feature type="compositionally biased region" description="Basic and acidic residues" evidence="1">
    <location>
        <begin position="12"/>
        <end position="32"/>
    </location>
</feature>
<evidence type="ECO:0000256" key="1">
    <source>
        <dbReference type="SAM" id="MobiDB-lite"/>
    </source>
</evidence>
<accession>A0AAV5TX33</accession>
<keyword evidence="3" id="KW-1185">Reference proteome</keyword>
<reference evidence="2" key="1">
    <citation type="submission" date="2023-10" db="EMBL/GenBank/DDBJ databases">
        <title>Genome assembly of Pristionchus species.</title>
        <authorList>
            <person name="Yoshida K."/>
            <person name="Sommer R.J."/>
        </authorList>
    </citation>
    <scope>NUCLEOTIDE SEQUENCE</scope>
    <source>
        <strain evidence="2">RS0144</strain>
    </source>
</reference>
<dbReference type="AlphaFoldDB" id="A0AAV5TX33"/>
<protein>
    <submittedName>
        <fullName evidence="2">Uncharacterized protein</fullName>
    </submittedName>
</protein>
<feature type="non-terminal residue" evidence="2">
    <location>
        <position position="1"/>
    </location>
</feature>
<feature type="compositionally biased region" description="Polar residues" evidence="1">
    <location>
        <begin position="1"/>
        <end position="10"/>
    </location>
</feature>
<organism evidence="2 3">
    <name type="scientific">Pristionchus entomophagus</name>
    <dbReference type="NCBI Taxonomy" id="358040"/>
    <lineage>
        <taxon>Eukaryota</taxon>
        <taxon>Metazoa</taxon>
        <taxon>Ecdysozoa</taxon>
        <taxon>Nematoda</taxon>
        <taxon>Chromadorea</taxon>
        <taxon>Rhabditida</taxon>
        <taxon>Rhabditina</taxon>
        <taxon>Diplogasteromorpha</taxon>
        <taxon>Diplogasteroidea</taxon>
        <taxon>Neodiplogasteridae</taxon>
        <taxon>Pristionchus</taxon>
    </lineage>
</organism>
<evidence type="ECO:0000313" key="3">
    <source>
        <dbReference type="Proteomes" id="UP001432027"/>
    </source>
</evidence>
<sequence>CNQSGQTSLESGEARDPAGEDRSQNHRGRGEACDGPQDDTLEKKTPTRRQSDRNDLRLAIGLILQTLFVSPQESGFYT</sequence>